<organism evidence="8 9">
    <name type="scientific">Coilia grayii</name>
    <name type="common">Gray's grenadier anchovy</name>
    <dbReference type="NCBI Taxonomy" id="363190"/>
    <lineage>
        <taxon>Eukaryota</taxon>
        <taxon>Metazoa</taxon>
        <taxon>Chordata</taxon>
        <taxon>Craniata</taxon>
        <taxon>Vertebrata</taxon>
        <taxon>Euteleostomi</taxon>
        <taxon>Actinopterygii</taxon>
        <taxon>Neopterygii</taxon>
        <taxon>Teleostei</taxon>
        <taxon>Clupei</taxon>
        <taxon>Clupeiformes</taxon>
        <taxon>Clupeoidei</taxon>
        <taxon>Engraulidae</taxon>
        <taxon>Coilinae</taxon>
        <taxon>Coilia</taxon>
    </lineage>
</organism>
<evidence type="ECO:0000256" key="5">
    <source>
        <dbReference type="ARBA" id="ARBA00022801"/>
    </source>
</evidence>
<dbReference type="Pfam" id="PF17917">
    <property type="entry name" value="RT_RNaseH"/>
    <property type="match status" value="1"/>
</dbReference>
<evidence type="ECO:0000256" key="2">
    <source>
        <dbReference type="ARBA" id="ARBA00022695"/>
    </source>
</evidence>
<dbReference type="GO" id="GO:0016787">
    <property type="term" value="F:hydrolase activity"/>
    <property type="evidence" value="ECO:0007669"/>
    <property type="project" value="UniProtKB-KW"/>
</dbReference>
<evidence type="ECO:0000259" key="7">
    <source>
        <dbReference type="Pfam" id="PF17917"/>
    </source>
</evidence>
<feature type="domain" description="Reverse transcriptase RNase H-like" evidence="7">
    <location>
        <begin position="1"/>
        <end position="68"/>
    </location>
</feature>
<keyword evidence="3" id="KW-0540">Nuclease</keyword>
<sequence>MTQTETRYAQIEKELLAVMFACYRFYDYVYGKPVTIETDHQPLVTTHNKPFHRVPARLQGMMLQLLKFNLIFTYKKGKHLYLADTPCTAVQRQRTRGRIRQVEVMTLQMISPRRLEKLREHPASKRVLQNITSCIQNGWPRPIRPFFNFCDELLVKKEIVMRGDSCCSCCP</sequence>
<gene>
    <name evidence="8" type="ORF">ACEWY4_007670</name>
</gene>
<dbReference type="GO" id="GO:0004519">
    <property type="term" value="F:endonuclease activity"/>
    <property type="evidence" value="ECO:0007669"/>
    <property type="project" value="UniProtKB-KW"/>
</dbReference>
<evidence type="ECO:0000313" key="9">
    <source>
        <dbReference type="Proteomes" id="UP001591681"/>
    </source>
</evidence>
<dbReference type="EMBL" id="JBHFQA010000007">
    <property type="protein sequence ID" value="KAL2095522.1"/>
    <property type="molecule type" value="Genomic_DNA"/>
</dbReference>
<comment type="caution">
    <text evidence="8">The sequence shown here is derived from an EMBL/GenBank/DDBJ whole genome shotgun (WGS) entry which is preliminary data.</text>
</comment>
<evidence type="ECO:0000256" key="1">
    <source>
        <dbReference type="ARBA" id="ARBA00022679"/>
    </source>
</evidence>
<dbReference type="AlphaFoldDB" id="A0ABD1K8T6"/>
<keyword evidence="2" id="KW-0548">Nucleotidyltransferase</keyword>
<keyword evidence="9" id="KW-1185">Reference proteome</keyword>
<keyword evidence="1" id="KW-0808">Transferase</keyword>
<dbReference type="InterPro" id="IPR050951">
    <property type="entry name" value="Retrovirus_Pol_polyprotein"/>
</dbReference>
<dbReference type="SUPFAM" id="SSF56672">
    <property type="entry name" value="DNA/RNA polymerases"/>
    <property type="match status" value="1"/>
</dbReference>
<accession>A0ABD1K8T6</accession>
<dbReference type="Proteomes" id="UP001591681">
    <property type="component" value="Unassembled WGS sequence"/>
</dbReference>
<dbReference type="PANTHER" id="PTHR37984">
    <property type="entry name" value="PROTEIN CBG26694"/>
    <property type="match status" value="1"/>
</dbReference>
<dbReference type="GO" id="GO:0003964">
    <property type="term" value="F:RNA-directed DNA polymerase activity"/>
    <property type="evidence" value="ECO:0007669"/>
    <property type="project" value="UniProtKB-KW"/>
</dbReference>
<dbReference type="InterPro" id="IPR043502">
    <property type="entry name" value="DNA/RNA_pol_sf"/>
</dbReference>
<keyword evidence="4" id="KW-0255">Endonuclease</keyword>
<evidence type="ECO:0000256" key="6">
    <source>
        <dbReference type="ARBA" id="ARBA00022918"/>
    </source>
</evidence>
<dbReference type="PANTHER" id="PTHR37984:SF8">
    <property type="entry name" value="CCHC-TYPE DOMAIN-CONTAINING PROTEIN"/>
    <property type="match status" value="1"/>
</dbReference>
<dbReference type="InterPro" id="IPR041373">
    <property type="entry name" value="RT_RNaseH"/>
</dbReference>
<evidence type="ECO:0000256" key="3">
    <source>
        <dbReference type="ARBA" id="ARBA00022722"/>
    </source>
</evidence>
<proteinExistence type="predicted"/>
<evidence type="ECO:0000256" key="4">
    <source>
        <dbReference type="ARBA" id="ARBA00022759"/>
    </source>
</evidence>
<keyword evidence="6" id="KW-0695">RNA-directed DNA polymerase</keyword>
<name>A0ABD1K8T6_9TELE</name>
<evidence type="ECO:0000313" key="8">
    <source>
        <dbReference type="EMBL" id="KAL2095522.1"/>
    </source>
</evidence>
<keyword evidence="5" id="KW-0378">Hydrolase</keyword>
<protein>
    <recommendedName>
        <fullName evidence="7">Reverse transcriptase RNase H-like domain-containing protein</fullName>
    </recommendedName>
</protein>
<reference evidence="8 9" key="1">
    <citation type="submission" date="2024-09" db="EMBL/GenBank/DDBJ databases">
        <title>A chromosome-level genome assembly of Gray's grenadier anchovy, Coilia grayii.</title>
        <authorList>
            <person name="Fu Z."/>
        </authorList>
    </citation>
    <scope>NUCLEOTIDE SEQUENCE [LARGE SCALE GENOMIC DNA]</scope>
    <source>
        <strain evidence="8">G4</strain>
        <tissue evidence="8">Muscle</tissue>
    </source>
</reference>